<dbReference type="Proteomes" id="UP001159042">
    <property type="component" value="Unassembled WGS sequence"/>
</dbReference>
<organism evidence="1 2">
    <name type="scientific">Exocentrus adspersus</name>
    <dbReference type="NCBI Taxonomy" id="1586481"/>
    <lineage>
        <taxon>Eukaryota</taxon>
        <taxon>Metazoa</taxon>
        <taxon>Ecdysozoa</taxon>
        <taxon>Arthropoda</taxon>
        <taxon>Hexapoda</taxon>
        <taxon>Insecta</taxon>
        <taxon>Pterygota</taxon>
        <taxon>Neoptera</taxon>
        <taxon>Endopterygota</taxon>
        <taxon>Coleoptera</taxon>
        <taxon>Polyphaga</taxon>
        <taxon>Cucujiformia</taxon>
        <taxon>Chrysomeloidea</taxon>
        <taxon>Cerambycidae</taxon>
        <taxon>Lamiinae</taxon>
        <taxon>Acanthocinini</taxon>
        <taxon>Exocentrus</taxon>
    </lineage>
</organism>
<dbReference type="PANTHER" id="PTHR31511">
    <property type="entry name" value="PROTEIN CBG23764"/>
    <property type="match status" value="1"/>
</dbReference>
<sequence length="207" mass="23977">MKLDKIHRILVQSIALVKNLRRFNARLRANATNEFFKKTFFKLRNSTVVCQPFKLMPNAVFGKTMENIGKYRIVKLLTSWEGRYGANHYISNPAFCSSTIFDDNLVSVEMRKTEILFGKPLYVESLIYDINCDGFYEIINKNVHKFDTSQFKEDNPYCIPRVNKKVVGLMKDENNGVIMTEFVGLRAKMYRIKCGLSHMPETIPGNL</sequence>
<reference evidence="1 2" key="1">
    <citation type="journal article" date="2023" name="Insect Mol. Biol.">
        <title>Genome sequencing provides insights into the evolution of gene families encoding plant cell wall-degrading enzymes in longhorned beetles.</title>
        <authorList>
            <person name="Shin N.R."/>
            <person name="Okamura Y."/>
            <person name="Kirsch R."/>
            <person name="Pauchet Y."/>
        </authorList>
    </citation>
    <scope>NUCLEOTIDE SEQUENCE [LARGE SCALE GENOMIC DNA]</scope>
    <source>
        <strain evidence="1">EAD_L_NR</strain>
    </source>
</reference>
<proteinExistence type="predicted"/>
<dbReference type="AlphaFoldDB" id="A0AAV8VN30"/>
<dbReference type="EMBL" id="JANEYG010000055">
    <property type="protein sequence ID" value="KAJ8915321.1"/>
    <property type="molecule type" value="Genomic_DNA"/>
</dbReference>
<name>A0AAV8VN30_9CUCU</name>
<comment type="caution">
    <text evidence="1">The sequence shown here is derived from an EMBL/GenBank/DDBJ whole genome shotgun (WGS) entry which is preliminary data.</text>
</comment>
<accession>A0AAV8VN30</accession>
<protein>
    <submittedName>
        <fullName evidence="1">Uncharacterized protein</fullName>
    </submittedName>
</protein>
<evidence type="ECO:0000313" key="1">
    <source>
        <dbReference type="EMBL" id="KAJ8915321.1"/>
    </source>
</evidence>
<dbReference type="PANTHER" id="PTHR31511:SF12">
    <property type="entry name" value="RHO TERMINATION FACTOR N-TERMINAL DOMAIN-CONTAINING PROTEIN"/>
    <property type="match status" value="1"/>
</dbReference>
<gene>
    <name evidence="1" type="ORF">NQ315_014829</name>
</gene>
<keyword evidence="2" id="KW-1185">Reference proteome</keyword>
<evidence type="ECO:0000313" key="2">
    <source>
        <dbReference type="Proteomes" id="UP001159042"/>
    </source>
</evidence>